<evidence type="ECO:0000256" key="1">
    <source>
        <dbReference type="SAM" id="Phobius"/>
    </source>
</evidence>
<organism evidence="2 3">
    <name type="scientific">Methanimicrococcus hacksteinii</name>
    <dbReference type="NCBI Taxonomy" id="3028293"/>
    <lineage>
        <taxon>Archaea</taxon>
        <taxon>Methanobacteriati</taxon>
        <taxon>Methanobacteriota</taxon>
        <taxon>Stenosarchaea group</taxon>
        <taxon>Methanomicrobia</taxon>
        <taxon>Methanosarcinales</taxon>
        <taxon>Methanosarcinaceae</taxon>
        <taxon>Methanimicrococcus</taxon>
    </lineage>
</organism>
<keyword evidence="1" id="KW-0812">Transmembrane</keyword>
<keyword evidence="1" id="KW-1133">Transmembrane helix</keyword>
<reference evidence="2 3" key="1">
    <citation type="submission" date="2023-06" db="EMBL/GenBank/DDBJ databases">
        <title>Genome sequence of Methanimicrococcus sp. At1.</title>
        <authorList>
            <person name="Protasov E."/>
            <person name="Platt K."/>
            <person name="Poehlein A."/>
            <person name="Daniel R."/>
            <person name="Brune A."/>
        </authorList>
    </citation>
    <scope>NUCLEOTIDE SEQUENCE [LARGE SCALE GENOMIC DNA]</scope>
    <source>
        <strain evidence="2 3">At1</strain>
    </source>
</reference>
<protein>
    <recommendedName>
        <fullName evidence="4">DUF2178 domain-containing protein</fullName>
    </recommendedName>
</protein>
<feature type="transmembrane region" description="Helical" evidence="1">
    <location>
        <begin position="7"/>
        <end position="23"/>
    </location>
</feature>
<proteinExistence type="predicted"/>
<sequence length="115" mass="12552">MEKGLEMKFIIAGIAGLLLGILAGFAGKAAFLLIAAAILVYAVYKYYKIRKGEEIKPYQLIHQIQYTAFGGVACVIAYTVISHRFILGIFVCFTLVLLAAALIHAIRTDVLAMDN</sequence>
<accession>A0ABU3VQG7</accession>
<comment type="caution">
    <text evidence="2">The sequence shown here is derived from an EMBL/GenBank/DDBJ whole genome shotgun (WGS) entry which is preliminary data.</text>
</comment>
<keyword evidence="1" id="KW-0472">Membrane</keyword>
<keyword evidence="3" id="KW-1185">Reference proteome</keyword>
<evidence type="ECO:0000313" key="3">
    <source>
        <dbReference type="Proteomes" id="UP001272052"/>
    </source>
</evidence>
<dbReference type="RefSeq" id="WP_318786073.1">
    <property type="nucleotide sequence ID" value="NZ_JAWDKC010000020.1"/>
</dbReference>
<feature type="transmembrane region" description="Helical" evidence="1">
    <location>
        <begin position="85"/>
        <end position="106"/>
    </location>
</feature>
<dbReference type="EMBL" id="JAWDKC010000020">
    <property type="protein sequence ID" value="MDV0445651.1"/>
    <property type="molecule type" value="Genomic_DNA"/>
</dbReference>
<evidence type="ECO:0008006" key="4">
    <source>
        <dbReference type="Google" id="ProtNLM"/>
    </source>
</evidence>
<feature type="transmembrane region" description="Helical" evidence="1">
    <location>
        <begin position="59"/>
        <end position="79"/>
    </location>
</feature>
<name>A0ABU3VQG7_9EURY</name>
<gene>
    <name evidence="2" type="ORF">MmiAt1_12430</name>
</gene>
<evidence type="ECO:0000313" key="2">
    <source>
        <dbReference type="EMBL" id="MDV0445651.1"/>
    </source>
</evidence>
<dbReference type="Proteomes" id="UP001272052">
    <property type="component" value="Unassembled WGS sequence"/>
</dbReference>